<feature type="transmembrane region" description="Helical" evidence="6">
    <location>
        <begin position="433"/>
        <end position="455"/>
    </location>
</feature>
<evidence type="ECO:0000256" key="5">
    <source>
        <dbReference type="SAM" id="MobiDB-lite"/>
    </source>
</evidence>
<evidence type="ECO:0000313" key="9">
    <source>
        <dbReference type="WBParaSite" id="ACRNAN_scaffold6592.g16094.t1"/>
    </source>
</evidence>
<feature type="domain" description="Major facilitator superfamily (MFS) profile" evidence="7">
    <location>
        <begin position="15"/>
        <end position="459"/>
    </location>
</feature>
<evidence type="ECO:0000256" key="1">
    <source>
        <dbReference type="ARBA" id="ARBA00004141"/>
    </source>
</evidence>
<feature type="transmembrane region" description="Helical" evidence="6">
    <location>
        <begin position="123"/>
        <end position="145"/>
    </location>
</feature>
<sequence>MFAPEGRPIYLILLFTVLSFVTNFQDSYSNSYVNTAYDGFQDYFNQSYINRSNAHGLSKWAWTWIWSVFLNIWSIGMMFGIFITPYLSDHYGRKTALIVSAIISIFGTGLAVVAIILKIPELVLIARTIASSSCGVSFTTLYVFIQEVSPTSLRGTYSFLVQNTYMFINVIGFALGWDLILGKHVDILTGVGLIPGALALLIMFPLKETPKFLLIHKNNRLAAIKSLKFYQGEEINVNEILEIIQKEAKDEKLNLPFRKALLETIRVPYLRNALLIGIMAFNLINPVWTILYLSSILLEANFTDDVSEYISFGYIVAQFLAGLGGAFVADSFGRRPLLLISATINTLTIVSYILFNRLAFYFGGLYKYGCVGSLIAYGITYGIALGPICFFISAELTPQQYRSLIQSIVIAVNTVISLIITFLSLPAYNWIDIWSFIPLFVLPSIISIVYIAYVMPETRGREIYQIIEELKGSKSKTSSMNTNYTKISENSNSDKEINFERL</sequence>
<feature type="compositionally biased region" description="Polar residues" evidence="5">
    <location>
        <begin position="476"/>
        <end position="491"/>
    </location>
</feature>
<feature type="transmembrane region" description="Helical" evidence="6">
    <location>
        <begin position="336"/>
        <end position="355"/>
    </location>
</feature>
<evidence type="ECO:0000256" key="3">
    <source>
        <dbReference type="ARBA" id="ARBA00022989"/>
    </source>
</evidence>
<dbReference type="AlphaFoldDB" id="A0A914E9E3"/>
<dbReference type="GO" id="GO:0015149">
    <property type="term" value="F:hexose transmembrane transporter activity"/>
    <property type="evidence" value="ECO:0007669"/>
    <property type="project" value="TreeGrafter"/>
</dbReference>
<feature type="transmembrane region" description="Helical" evidence="6">
    <location>
        <begin position="61"/>
        <end position="83"/>
    </location>
</feature>
<dbReference type="PANTHER" id="PTHR23503">
    <property type="entry name" value="SOLUTE CARRIER FAMILY 2"/>
    <property type="match status" value="1"/>
</dbReference>
<organism evidence="8 9">
    <name type="scientific">Acrobeloides nanus</name>
    <dbReference type="NCBI Taxonomy" id="290746"/>
    <lineage>
        <taxon>Eukaryota</taxon>
        <taxon>Metazoa</taxon>
        <taxon>Ecdysozoa</taxon>
        <taxon>Nematoda</taxon>
        <taxon>Chromadorea</taxon>
        <taxon>Rhabditida</taxon>
        <taxon>Tylenchina</taxon>
        <taxon>Cephalobomorpha</taxon>
        <taxon>Cephaloboidea</taxon>
        <taxon>Cephalobidae</taxon>
        <taxon>Acrobeloides</taxon>
    </lineage>
</organism>
<keyword evidence="2 6" id="KW-0812">Transmembrane</keyword>
<dbReference type="GO" id="GO:0016020">
    <property type="term" value="C:membrane"/>
    <property type="evidence" value="ECO:0007669"/>
    <property type="project" value="UniProtKB-SubCell"/>
</dbReference>
<dbReference type="PROSITE" id="PS00216">
    <property type="entry name" value="SUGAR_TRANSPORT_1"/>
    <property type="match status" value="1"/>
</dbReference>
<dbReference type="InterPro" id="IPR020846">
    <property type="entry name" value="MFS_dom"/>
</dbReference>
<dbReference type="InterPro" id="IPR045263">
    <property type="entry name" value="GLUT"/>
</dbReference>
<keyword evidence="4 6" id="KW-0472">Membrane</keyword>
<dbReference type="SUPFAM" id="SSF103473">
    <property type="entry name" value="MFS general substrate transporter"/>
    <property type="match status" value="1"/>
</dbReference>
<dbReference type="PANTHER" id="PTHR23503:SF108">
    <property type="entry name" value="MAJOR FACILITATOR SUPERFAMILY (MFS) PROFILE DOMAIN-CONTAINING PROTEIN"/>
    <property type="match status" value="1"/>
</dbReference>
<evidence type="ECO:0000259" key="7">
    <source>
        <dbReference type="PROSITE" id="PS50850"/>
    </source>
</evidence>
<name>A0A914E9E3_9BILA</name>
<feature type="transmembrane region" description="Helical" evidence="6">
    <location>
        <begin position="375"/>
        <end position="396"/>
    </location>
</feature>
<proteinExistence type="predicted"/>
<reference evidence="9" key="1">
    <citation type="submission" date="2022-11" db="UniProtKB">
        <authorList>
            <consortium name="WormBaseParasite"/>
        </authorList>
    </citation>
    <scope>IDENTIFICATION</scope>
</reference>
<evidence type="ECO:0000256" key="4">
    <source>
        <dbReference type="ARBA" id="ARBA00023136"/>
    </source>
</evidence>
<dbReference type="Pfam" id="PF00083">
    <property type="entry name" value="Sugar_tr"/>
    <property type="match status" value="1"/>
</dbReference>
<dbReference type="Proteomes" id="UP000887540">
    <property type="component" value="Unplaced"/>
</dbReference>
<evidence type="ECO:0000256" key="2">
    <source>
        <dbReference type="ARBA" id="ARBA00022692"/>
    </source>
</evidence>
<dbReference type="Gene3D" id="1.20.1250.20">
    <property type="entry name" value="MFS general substrate transporter like domains"/>
    <property type="match status" value="1"/>
</dbReference>
<comment type="subcellular location">
    <subcellularLocation>
        <location evidence="1">Membrane</location>
        <topology evidence="1">Multi-pass membrane protein</topology>
    </subcellularLocation>
</comment>
<dbReference type="InterPro" id="IPR005829">
    <property type="entry name" value="Sugar_transporter_CS"/>
</dbReference>
<evidence type="ECO:0000256" key="6">
    <source>
        <dbReference type="SAM" id="Phobius"/>
    </source>
</evidence>
<feature type="transmembrane region" description="Helical" evidence="6">
    <location>
        <begin position="273"/>
        <end position="297"/>
    </location>
</feature>
<dbReference type="WBParaSite" id="ACRNAN_scaffold6592.g16094.t1">
    <property type="protein sequence ID" value="ACRNAN_scaffold6592.g16094.t1"/>
    <property type="gene ID" value="ACRNAN_scaffold6592.g16094"/>
</dbReference>
<dbReference type="InterPro" id="IPR005828">
    <property type="entry name" value="MFS_sugar_transport-like"/>
</dbReference>
<evidence type="ECO:0000313" key="8">
    <source>
        <dbReference type="Proteomes" id="UP000887540"/>
    </source>
</evidence>
<feature type="transmembrane region" description="Helical" evidence="6">
    <location>
        <begin position="187"/>
        <end position="206"/>
    </location>
</feature>
<feature type="transmembrane region" description="Helical" evidence="6">
    <location>
        <begin position="309"/>
        <end position="329"/>
    </location>
</feature>
<feature type="transmembrane region" description="Helical" evidence="6">
    <location>
        <begin position="157"/>
        <end position="175"/>
    </location>
</feature>
<dbReference type="InterPro" id="IPR036259">
    <property type="entry name" value="MFS_trans_sf"/>
</dbReference>
<feature type="transmembrane region" description="Helical" evidence="6">
    <location>
        <begin position="408"/>
        <end position="427"/>
    </location>
</feature>
<accession>A0A914E9E3</accession>
<dbReference type="PROSITE" id="PS50850">
    <property type="entry name" value="MFS"/>
    <property type="match status" value="1"/>
</dbReference>
<feature type="transmembrane region" description="Helical" evidence="6">
    <location>
        <begin position="7"/>
        <end position="24"/>
    </location>
</feature>
<feature type="compositionally biased region" description="Basic and acidic residues" evidence="5">
    <location>
        <begin position="492"/>
        <end position="502"/>
    </location>
</feature>
<feature type="region of interest" description="Disordered" evidence="5">
    <location>
        <begin position="476"/>
        <end position="502"/>
    </location>
</feature>
<protein>
    <submittedName>
        <fullName evidence="9">Major facilitator superfamily (MFS) profile domain-containing protein</fullName>
    </submittedName>
</protein>
<keyword evidence="8" id="KW-1185">Reference proteome</keyword>
<keyword evidence="3 6" id="KW-1133">Transmembrane helix</keyword>
<feature type="transmembrane region" description="Helical" evidence="6">
    <location>
        <begin position="95"/>
        <end position="117"/>
    </location>
</feature>